<dbReference type="InterPro" id="IPR036641">
    <property type="entry name" value="HPT_dom_sf"/>
</dbReference>
<evidence type="ECO:0000256" key="2">
    <source>
        <dbReference type="ARBA" id="ARBA00004651"/>
    </source>
</evidence>
<evidence type="ECO:0000256" key="14">
    <source>
        <dbReference type="PROSITE-ProRule" id="PRU00110"/>
    </source>
</evidence>
<dbReference type="Pfam" id="PF00672">
    <property type="entry name" value="HAMP"/>
    <property type="match status" value="1"/>
</dbReference>
<dbReference type="Pfam" id="PF00512">
    <property type="entry name" value="HisKA"/>
    <property type="match status" value="1"/>
</dbReference>
<evidence type="ECO:0000256" key="7">
    <source>
        <dbReference type="ARBA" id="ARBA00022692"/>
    </source>
</evidence>
<keyword evidence="13 17" id="KW-0472">Membrane</keyword>
<dbReference type="RefSeq" id="WP_378070328.1">
    <property type="nucleotide sequence ID" value="NZ_JBHSBL010000020.1"/>
</dbReference>
<comment type="catalytic activity">
    <reaction evidence="1">
        <text>ATP + protein L-histidine = ADP + protein N-phospho-L-histidine.</text>
        <dbReference type="EC" id="2.7.13.3"/>
    </reaction>
</comment>
<dbReference type="Pfam" id="PF01627">
    <property type="entry name" value="Hpt"/>
    <property type="match status" value="1"/>
</dbReference>
<evidence type="ECO:0000256" key="9">
    <source>
        <dbReference type="ARBA" id="ARBA00022777"/>
    </source>
</evidence>
<evidence type="ECO:0000256" key="13">
    <source>
        <dbReference type="ARBA" id="ARBA00023136"/>
    </source>
</evidence>
<dbReference type="SMART" id="SM00387">
    <property type="entry name" value="HATPase_c"/>
    <property type="match status" value="1"/>
</dbReference>
<feature type="transmembrane region" description="Helical" evidence="17">
    <location>
        <begin position="207"/>
        <end position="226"/>
    </location>
</feature>
<feature type="region of interest" description="Disordered" evidence="16">
    <location>
        <begin position="85"/>
        <end position="120"/>
    </location>
</feature>
<evidence type="ECO:0000259" key="18">
    <source>
        <dbReference type="PROSITE" id="PS50109"/>
    </source>
</evidence>
<dbReference type="EC" id="2.7.13.3" evidence="3"/>
<keyword evidence="10" id="KW-0067">ATP-binding</keyword>
<evidence type="ECO:0000256" key="8">
    <source>
        <dbReference type="ARBA" id="ARBA00022741"/>
    </source>
</evidence>
<dbReference type="InterPro" id="IPR001789">
    <property type="entry name" value="Sig_transdc_resp-reg_receiver"/>
</dbReference>
<proteinExistence type="predicted"/>
<dbReference type="PROSITE" id="PS50894">
    <property type="entry name" value="HPT"/>
    <property type="match status" value="1"/>
</dbReference>
<dbReference type="SUPFAM" id="SSF52172">
    <property type="entry name" value="CheY-like"/>
    <property type="match status" value="1"/>
</dbReference>
<dbReference type="Gene3D" id="1.20.120.160">
    <property type="entry name" value="HPT domain"/>
    <property type="match status" value="1"/>
</dbReference>
<dbReference type="Gene3D" id="3.30.565.10">
    <property type="entry name" value="Histidine kinase-like ATPase, C-terminal domain"/>
    <property type="match status" value="1"/>
</dbReference>
<evidence type="ECO:0000313" key="22">
    <source>
        <dbReference type="EMBL" id="MFC4069449.1"/>
    </source>
</evidence>
<name>A0ABV8IYT4_9ACTN</name>
<evidence type="ECO:0000259" key="19">
    <source>
        <dbReference type="PROSITE" id="PS50110"/>
    </source>
</evidence>
<keyword evidence="23" id="KW-1185">Reference proteome</keyword>
<dbReference type="SMART" id="SM00388">
    <property type="entry name" value="HisKA"/>
    <property type="match status" value="1"/>
</dbReference>
<evidence type="ECO:0000256" key="4">
    <source>
        <dbReference type="ARBA" id="ARBA00022475"/>
    </source>
</evidence>
<evidence type="ECO:0000256" key="6">
    <source>
        <dbReference type="ARBA" id="ARBA00022679"/>
    </source>
</evidence>
<evidence type="ECO:0000256" key="3">
    <source>
        <dbReference type="ARBA" id="ARBA00012438"/>
    </source>
</evidence>
<dbReference type="SUPFAM" id="SSF47384">
    <property type="entry name" value="Homodimeric domain of signal transducing histidine kinase"/>
    <property type="match status" value="1"/>
</dbReference>
<evidence type="ECO:0000259" key="20">
    <source>
        <dbReference type="PROSITE" id="PS50885"/>
    </source>
</evidence>
<feature type="compositionally biased region" description="Low complexity" evidence="16">
    <location>
        <begin position="98"/>
        <end position="120"/>
    </location>
</feature>
<dbReference type="Pfam" id="PF02518">
    <property type="entry name" value="HATPase_c"/>
    <property type="match status" value="1"/>
</dbReference>
<keyword evidence="7 17" id="KW-0812">Transmembrane</keyword>
<dbReference type="InterPro" id="IPR008207">
    <property type="entry name" value="Sig_transdc_His_kin_Hpt_dom"/>
</dbReference>
<dbReference type="SUPFAM" id="SSF47226">
    <property type="entry name" value="Histidine-containing phosphotransfer domain, HPT domain"/>
    <property type="match status" value="1"/>
</dbReference>
<evidence type="ECO:0000256" key="16">
    <source>
        <dbReference type="SAM" id="MobiDB-lite"/>
    </source>
</evidence>
<dbReference type="PANTHER" id="PTHR45339">
    <property type="entry name" value="HYBRID SIGNAL TRANSDUCTION HISTIDINE KINASE J"/>
    <property type="match status" value="1"/>
</dbReference>
<keyword evidence="11 17" id="KW-1133">Transmembrane helix</keyword>
<keyword evidence="9 22" id="KW-0418">Kinase</keyword>
<keyword evidence="8" id="KW-0547">Nucleotide-binding</keyword>
<evidence type="ECO:0000313" key="23">
    <source>
        <dbReference type="Proteomes" id="UP001595867"/>
    </source>
</evidence>
<dbReference type="PANTHER" id="PTHR45339:SF1">
    <property type="entry name" value="HYBRID SIGNAL TRANSDUCTION HISTIDINE KINASE J"/>
    <property type="match status" value="1"/>
</dbReference>
<dbReference type="Proteomes" id="UP001595867">
    <property type="component" value="Unassembled WGS sequence"/>
</dbReference>
<dbReference type="InterPro" id="IPR011006">
    <property type="entry name" value="CheY-like_superfamily"/>
</dbReference>
<dbReference type="Gene3D" id="1.10.287.130">
    <property type="match status" value="1"/>
</dbReference>
<dbReference type="GO" id="GO:0016301">
    <property type="term" value="F:kinase activity"/>
    <property type="evidence" value="ECO:0007669"/>
    <property type="project" value="UniProtKB-KW"/>
</dbReference>
<feature type="transmembrane region" description="Helical" evidence="17">
    <location>
        <begin position="14"/>
        <end position="35"/>
    </location>
</feature>
<evidence type="ECO:0000256" key="10">
    <source>
        <dbReference type="ARBA" id="ARBA00022840"/>
    </source>
</evidence>
<dbReference type="Gene3D" id="6.10.340.10">
    <property type="match status" value="1"/>
</dbReference>
<dbReference type="Gene3D" id="3.40.50.2300">
    <property type="match status" value="1"/>
</dbReference>
<dbReference type="InterPro" id="IPR003594">
    <property type="entry name" value="HATPase_dom"/>
</dbReference>
<evidence type="ECO:0000256" key="17">
    <source>
        <dbReference type="SAM" id="Phobius"/>
    </source>
</evidence>
<organism evidence="22 23">
    <name type="scientific">Actinoplanes subglobosus</name>
    <dbReference type="NCBI Taxonomy" id="1547892"/>
    <lineage>
        <taxon>Bacteria</taxon>
        <taxon>Bacillati</taxon>
        <taxon>Actinomycetota</taxon>
        <taxon>Actinomycetes</taxon>
        <taxon>Micromonosporales</taxon>
        <taxon>Micromonosporaceae</taxon>
        <taxon>Actinoplanes</taxon>
    </lineage>
</organism>
<evidence type="ECO:0000256" key="1">
    <source>
        <dbReference type="ARBA" id="ARBA00000085"/>
    </source>
</evidence>
<feature type="domain" description="Response regulatory" evidence="19">
    <location>
        <begin position="515"/>
        <end position="630"/>
    </location>
</feature>
<keyword evidence="6" id="KW-0808">Transferase</keyword>
<gene>
    <name evidence="22" type="ORF">ACFO0C_31385</name>
</gene>
<dbReference type="InterPro" id="IPR036890">
    <property type="entry name" value="HATPase_C_sf"/>
</dbReference>
<dbReference type="Pfam" id="PF00072">
    <property type="entry name" value="Response_reg"/>
    <property type="match status" value="1"/>
</dbReference>
<evidence type="ECO:0000256" key="11">
    <source>
        <dbReference type="ARBA" id="ARBA00022989"/>
    </source>
</evidence>
<accession>A0ABV8IYT4</accession>
<feature type="domain" description="HPt" evidence="21">
    <location>
        <begin position="670"/>
        <end position="761"/>
    </location>
</feature>
<comment type="caution">
    <text evidence="22">The sequence shown here is derived from an EMBL/GenBank/DDBJ whole genome shotgun (WGS) entry which is preliminary data.</text>
</comment>
<comment type="subcellular location">
    <subcellularLocation>
        <location evidence="2">Cell membrane</location>
        <topology evidence="2">Multi-pass membrane protein</topology>
    </subcellularLocation>
</comment>
<dbReference type="SMART" id="SM00448">
    <property type="entry name" value="REC"/>
    <property type="match status" value="1"/>
</dbReference>
<keyword evidence="5 14" id="KW-0597">Phosphoprotein</keyword>
<dbReference type="SMART" id="SM00304">
    <property type="entry name" value="HAMP"/>
    <property type="match status" value="1"/>
</dbReference>
<sequence length="769" mass="81044">MPEIGDRIWTVGRLLRAGVLLTLAVVVAVAATGFVRNSESLRAYDELRRSGEIMERIILLRAAVEDMVAPAAPAAPVGVPVTVPTGVPDAADPEGPTNPVDPVDPADVADPVGAAAANPGPLNTADLAGASPVAPSAPADILRFRAAEVGRLAGSDPVHRELLQRIDPAADITVLRAATDEMLGHEETLLDRRIGDTGAVARNSRWMIVWIAVLAIGLVLIAGHLLERRFTRAAAGLTGAVRRARDGDLSRPAEVHGPRELAELTAAFNEGMAGLAHARDEANAATAAGSAFLDAMSHEVRTPMTAVTGMTGMLLETGLDDRQRELVTTVHASGTTLLTVVDDLLDLARIEVGDLSLDRRAFSLRGCVRRAMDPVASAAEAKGLHLAAHLAAGCPERVRGDDVRVGRILTALLRRAVEDTEHGAVTVSVSAHSHPDGLEVHFSVRDTGLGVPSDRRPDPGVLLARRLATSMGGGVATENRPGQGTTVTVTVRLDEAPQPDRTGRSPVDGRKRQLLVLVAEDDPVDQRLTRRLLERRGHRVITVADGEAAVEAVQRDRYDLVLLGSGLLVLDGATAARLIHADPPPHGAPRIVAICSDPEERGDFVTAGVDGILARPVDVAELDVVLATAAAYADVRLAGLGPLPGPDDGEPAMIRACADVIAGPGAEPEDRRRLAEILHNFADRLPGLLDRMDEAAASGDTRNLARLAHSLRASSATLGANRFAALCADLEARAGRVPETADVLHDLHERAREVSDTMETISRQLTRAS</sequence>
<dbReference type="PROSITE" id="PS50109">
    <property type="entry name" value="HIS_KIN"/>
    <property type="match status" value="1"/>
</dbReference>
<dbReference type="InterPro" id="IPR003660">
    <property type="entry name" value="HAMP_dom"/>
</dbReference>
<evidence type="ECO:0000256" key="5">
    <source>
        <dbReference type="ARBA" id="ARBA00022553"/>
    </source>
</evidence>
<keyword evidence="12" id="KW-0902">Two-component regulatory system</keyword>
<feature type="domain" description="HAMP" evidence="20">
    <location>
        <begin position="228"/>
        <end position="280"/>
    </location>
</feature>
<evidence type="ECO:0000256" key="15">
    <source>
        <dbReference type="PROSITE-ProRule" id="PRU00169"/>
    </source>
</evidence>
<protein>
    <recommendedName>
        <fullName evidence="3">histidine kinase</fullName>
        <ecNumber evidence="3">2.7.13.3</ecNumber>
    </recommendedName>
</protein>
<dbReference type="InterPro" id="IPR005467">
    <property type="entry name" value="His_kinase_dom"/>
</dbReference>
<dbReference type="CDD" id="cd00082">
    <property type="entry name" value="HisKA"/>
    <property type="match status" value="1"/>
</dbReference>
<dbReference type="PROSITE" id="PS50110">
    <property type="entry name" value="RESPONSE_REGULATORY"/>
    <property type="match status" value="1"/>
</dbReference>
<feature type="modified residue" description="Phosphohistidine" evidence="14">
    <location>
        <position position="709"/>
    </location>
</feature>
<dbReference type="SUPFAM" id="SSF55874">
    <property type="entry name" value="ATPase domain of HSP90 chaperone/DNA topoisomerase II/histidine kinase"/>
    <property type="match status" value="1"/>
</dbReference>
<dbReference type="PROSITE" id="PS50885">
    <property type="entry name" value="HAMP"/>
    <property type="match status" value="1"/>
</dbReference>
<evidence type="ECO:0000259" key="21">
    <source>
        <dbReference type="PROSITE" id="PS50894"/>
    </source>
</evidence>
<evidence type="ECO:0000256" key="12">
    <source>
        <dbReference type="ARBA" id="ARBA00023012"/>
    </source>
</evidence>
<dbReference type="CDD" id="cd06225">
    <property type="entry name" value="HAMP"/>
    <property type="match status" value="1"/>
</dbReference>
<comment type="caution">
    <text evidence="15">Lacks conserved residue(s) required for the propagation of feature annotation.</text>
</comment>
<dbReference type="EMBL" id="JBHSBL010000020">
    <property type="protein sequence ID" value="MFC4069449.1"/>
    <property type="molecule type" value="Genomic_DNA"/>
</dbReference>
<reference evidence="23" key="1">
    <citation type="journal article" date="2019" name="Int. J. Syst. Evol. Microbiol.">
        <title>The Global Catalogue of Microorganisms (GCM) 10K type strain sequencing project: providing services to taxonomists for standard genome sequencing and annotation.</title>
        <authorList>
            <consortium name="The Broad Institute Genomics Platform"/>
            <consortium name="The Broad Institute Genome Sequencing Center for Infectious Disease"/>
            <person name="Wu L."/>
            <person name="Ma J."/>
        </authorList>
    </citation>
    <scope>NUCLEOTIDE SEQUENCE [LARGE SCALE GENOMIC DNA]</scope>
    <source>
        <strain evidence="23">TBRC 5832</strain>
    </source>
</reference>
<keyword evidence="4" id="KW-1003">Cell membrane</keyword>
<dbReference type="InterPro" id="IPR036097">
    <property type="entry name" value="HisK_dim/P_sf"/>
</dbReference>
<dbReference type="SMART" id="SM00073">
    <property type="entry name" value="HPT"/>
    <property type="match status" value="1"/>
</dbReference>
<dbReference type="InterPro" id="IPR003661">
    <property type="entry name" value="HisK_dim/P_dom"/>
</dbReference>
<feature type="domain" description="Histidine kinase" evidence="18">
    <location>
        <begin position="295"/>
        <end position="495"/>
    </location>
</feature>